<dbReference type="EMBL" id="CP032382">
    <property type="protein sequence ID" value="AYB32849.1"/>
    <property type="molecule type" value="Genomic_DNA"/>
</dbReference>
<evidence type="ECO:0000313" key="2">
    <source>
        <dbReference type="Proteomes" id="UP000266183"/>
    </source>
</evidence>
<reference evidence="2" key="1">
    <citation type="submission" date="2018-09" db="EMBL/GenBank/DDBJ databases">
        <title>Chryseolinea sp. KIS68-18 isolated from soil.</title>
        <authorList>
            <person name="Weon H.-Y."/>
            <person name="Kwon S.-W."/>
            <person name="Lee S.A."/>
        </authorList>
    </citation>
    <scope>NUCLEOTIDE SEQUENCE [LARGE SCALE GENOMIC DNA]</scope>
    <source>
        <strain evidence="2">KIS68-18</strain>
    </source>
</reference>
<organism evidence="1 2">
    <name type="scientific">Chryseolinea soli</name>
    <dbReference type="NCBI Taxonomy" id="2321403"/>
    <lineage>
        <taxon>Bacteria</taxon>
        <taxon>Pseudomonadati</taxon>
        <taxon>Bacteroidota</taxon>
        <taxon>Cytophagia</taxon>
        <taxon>Cytophagales</taxon>
        <taxon>Fulvivirgaceae</taxon>
        <taxon>Chryseolinea</taxon>
    </lineage>
</organism>
<dbReference type="AlphaFoldDB" id="A0A385SNW0"/>
<dbReference type="Proteomes" id="UP000266183">
    <property type="component" value="Chromosome"/>
</dbReference>
<protein>
    <submittedName>
        <fullName evidence="1">Uncharacterized protein</fullName>
    </submittedName>
</protein>
<name>A0A385SNW0_9BACT</name>
<accession>A0A385SNW0</accession>
<dbReference type="KEGG" id="chk:D4L85_20700"/>
<keyword evidence="2" id="KW-1185">Reference proteome</keyword>
<proteinExistence type="predicted"/>
<evidence type="ECO:0000313" key="1">
    <source>
        <dbReference type="EMBL" id="AYB32849.1"/>
    </source>
</evidence>
<gene>
    <name evidence="1" type="ORF">D4L85_20700</name>
</gene>
<sequence>MNSTPPVPPTPLPPIPYTNSYALEVQETFVFYEDPIVIDKAIQKHWSDITNGPINFPVDASNTIQVFNRDDAPPYHIIYAYLIENTRIAQIIERLIYLYQHDETLGVASPDVVMHQNAMQWIMNTENLFYKTLSNTSYRNITSNVRPNAESARRNAYFRMFGIDLAFENTNNLDSGIAPYFKAKASNKDFIPLFEQFLGELWQAYINAQNTSGANSTDYQRIIDLATKIREMMLSRRGSAGNLTLNNYRFMNLSREEYASVGFVSWLYFIIAYNSPLVNFLGCQGNTASERLVNIGKKVGIEAHSKAQALFDMAPSAATLLRNIEFGSFELTAPDTWIRTVIESQTTNGGPAASPAQRAALIDILTVINNWEKATGHKIKNRESNVVGTVRIAQLSRNGNGVGVN</sequence>